<evidence type="ECO:0000256" key="6">
    <source>
        <dbReference type="ARBA" id="ARBA00023242"/>
    </source>
</evidence>
<gene>
    <name evidence="9" type="ORF">ASPGLDRAFT_48767</name>
</gene>
<keyword evidence="5" id="KW-0804">Transcription</keyword>
<dbReference type="GO" id="GO:0045944">
    <property type="term" value="P:positive regulation of transcription by RNA polymerase II"/>
    <property type="evidence" value="ECO:0007669"/>
    <property type="project" value="TreeGrafter"/>
</dbReference>
<dbReference type="Proteomes" id="UP000184300">
    <property type="component" value="Unassembled WGS sequence"/>
</dbReference>
<feature type="domain" description="Zn(2)-C6 fungal-type" evidence="8">
    <location>
        <begin position="28"/>
        <end position="59"/>
    </location>
</feature>
<dbReference type="GO" id="GO:0006351">
    <property type="term" value="P:DNA-templated transcription"/>
    <property type="evidence" value="ECO:0007669"/>
    <property type="project" value="InterPro"/>
</dbReference>
<evidence type="ECO:0000313" key="9">
    <source>
        <dbReference type="EMBL" id="OJJ82664.1"/>
    </source>
</evidence>
<evidence type="ECO:0000259" key="8">
    <source>
        <dbReference type="PROSITE" id="PS50048"/>
    </source>
</evidence>
<evidence type="ECO:0000256" key="7">
    <source>
        <dbReference type="SAM" id="MobiDB-lite"/>
    </source>
</evidence>
<dbReference type="PROSITE" id="PS00463">
    <property type="entry name" value="ZN2_CY6_FUNGAL_1"/>
    <property type="match status" value="1"/>
</dbReference>
<keyword evidence="2" id="KW-0479">Metal-binding</keyword>
<dbReference type="GeneID" id="34463228"/>
<dbReference type="VEuPathDB" id="FungiDB:ASPGLDRAFT_48767"/>
<dbReference type="AlphaFoldDB" id="A0A1L9VFJ9"/>
<dbReference type="SMART" id="SM00066">
    <property type="entry name" value="GAL4"/>
    <property type="match status" value="1"/>
</dbReference>
<name>A0A1L9VFJ9_ASPGL</name>
<dbReference type="SUPFAM" id="SSF57701">
    <property type="entry name" value="Zn2/Cys6 DNA-binding domain"/>
    <property type="match status" value="1"/>
</dbReference>
<dbReference type="InterPro" id="IPR036864">
    <property type="entry name" value="Zn2-C6_fun-type_DNA-bd_sf"/>
</dbReference>
<dbReference type="Pfam" id="PF04082">
    <property type="entry name" value="Fungal_trans"/>
    <property type="match status" value="1"/>
</dbReference>
<dbReference type="CDD" id="cd00067">
    <property type="entry name" value="GAL4"/>
    <property type="match status" value="1"/>
</dbReference>
<dbReference type="GO" id="GO:0000981">
    <property type="term" value="F:DNA-binding transcription factor activity, RNA polymerase II-specific"/>
    <property type="evidence" value="ECO:0007669"/>
    <property type="project" value="InterPro"/>
</dbReference>
<dbReference type="GO" id="GO:0043565">
    <property type="term" value="F:sequence-specific DNA binding"/>
    <property type="evidence" value="ECO:0007669"/>
    <property type="project" value="TreeGrafter"/>
</dbReference>
<dbReference type="PROSITE" id="PS50048">
    <property type="entry name" value="ZN2_CY6_FUNGAL_2"/>
    <property type="match status" value="1"/>
</dbReference>
<keyword evidence="4" id="KW-0238">DNA-binding</keyword>
<dbReference type="InterPro" id="IPR001138">
    <property type="entry name" value="Zn2Cys6_DnaBD"/>
</dbReference>
<dbReference type="InterPro" id="IPR007219">
    <property type="entry name" value="XnlR_reg_dom"/>
</dbReference>
<accession>A0A1L9VFJ9</accession>
<dbReference type="EMBL" id="KV878901">
    <property type="protein sequence ID" value="OJJ82664.1"/>
    <property type="molecule type" value="Genomic_DNA"/>
</dbReference>
<dbReference type="Pfam" id="PF00172">
    <property type="entry name" value="Zn_clus"/>
    <property type="match status" value="1"/>
</dbReference>
<evidence type="ECO:0000256" key="1">
    <source>
        <dbReference type="ARBA" id="ARBA00004123"/>
    </source>
</evidence>
<dbReference type="InterPro" id="IPR051711">
    <property type="entry name" value="Stress_Response_Reg"/>
</dbReference>
<dbReference type="PANTHER" id="PTHR47540:SF6">
    <property type="entry name" value="ZN(II)2CYS6 TRANSCRIPTION FACTOR (EUROFUNG)"/>
    <property type="match status" value="1"/>
</dbReference>
<dbReference type="PANTHER" id="PTHR47540">
    <property type="entry name" value="THIAMINE REPRESSIBLE GENES REGULATORY PROTEIN THI5"/>
    <property type="match status" value="1"/>
</dbReference>
<evidence type="ECO:0000256" key="3">
    <source>
        <dbReference type="ARBA" id="ARBA00023015"/>
    </source>
</evidence>
<keyword evidence="3" id="KW-0805">Transcription regulation</keyword>
<evidence type="ECO:0000256" key="5">
    <source>
        <dbReference type="ARBA" id="ARBA00023163"/>
    </source>
</evidence>
<dbReference type="GO" id="GO:0008270">
    <property type="term" value="F:zinc ion binding"/>
    <property type="evidence" value="ECO:0007669"/>
    <property type="project" value="InterPro"/>
</dbReference>
<sequence length="695" mass="77743">MQRRSQSRNDNRATGHVRSFLPTNRIIACHRCHGKKIKCPGGKPCQNCLQAEKGTLCSYPQRNRTLKVTESFINGLFEEIDRLKGQVNAGHTQDSHPPDPSQSHIEHTPRSLPPGPDLEPAEHEERGINPTFSYRPWFDNRNVFHTPILIGEAADTAFATRFRQVISDPRVPEPSHLLRVNYANNETLMAVGESGAAWPSQSRARFLIEASLKYISRCYCIVHPGTVIEQLTQIFLDPTWGGPVLRCKFWALFAIGELYAAKVASIQGYPGMAYFAQASKMLGFFEERPGMDSIETFLLLSIYSLALNRRYSAYILSGTAMRSTIVTGLHLNISESQLSDPSAREHRKRLFWSVYIFDRMWGANLGHPAAIQDDEIEIDLPSKKSLSDQAANSDSASDVSDCEYQRASVKLACHFTSVIRSVYSLRRPHQDRQFSTRVHHALQDLQAWVDQLPPSLQLDKSSEGPNDLKVVSLHLSFHQCVILATRPILLHMLRVQVAASREASQPPSAPEVPAGASALSEACIRCARHSTQLLTHAWIDGSFVTFDCFFTQYLFSSLTVLAISSILDGKDDQAVRGSFEEASRLLNQLKDAGSHVAHEYCHHVNAIEAALNAHTKMMMHPETLSVLETSIIPEPTMSQLSQNLPREELTGAMAWADSSLQRLLSQPALDTQFLEDAVRENDSQSFYQLDFDYGS</sequence>
<dbReference type="CDD" id="cd12148">
    <property type="entry name" value="fungal_TF_MHR"/>
    <property type="match status" value="1"/>
</dbReference>
<dbReference type="GO" id="GO:0005634">
    <property type="term" value="C:nucleus"/>
    <property type="evidence" value="ECO:0007669"/>
    <property type="project" value="UniProtKB-SubCell"/>
</dbReference>
<reference evidence="10" key="1">
    <citation type="journal article" date="2017" name="Genome Biol.">
        <title>Comparative genomics reveals high biological diversity and specific adaptations in the industrially and medically important fungal genus Aspergillus.</title>
        <authorList>
            <person name="de Vries R.P."/>
            <person name="Riley R."/>
            <person name="Wiebenga A."/>
            <person name="Aguilar-Osorio G."/>
            <person name="Amillis S."/>
            <person name="Uchima C.A."/>
            <person name="Anderluh G."/>
            <person name="Asadollahi M."/>
            <person name="Askin M."/>
            <person name="Barry K."/>
            <person name="Battaglia E."/>
            <person name="Bayram O."/>
            <person name="Benocci T."/>
            <person name="Braus-Stromeyer S.A."/>
            <person name="Caldana C."/>
            <person name="Canovas D."/>
            <person name="Cerqueira G.C."/>
            <person name="Chen F."/>
            <person name="Chen W."/>
            <person name="Choi C."/>
            <person name="Clum A."/>
            <person name="Dos Santos R.A."/>
            <person name="Damasio A.R."/>
            <person name="Diallinas G."/>
            <person name="Emri T."/>
            <person name="Fekete E."/>
            <person name="Flipphi M."/>
            <person name="Freyberg S."/>
            <person name="Gallo A."/>
            <person name="Gournas C."/>
            <person name="Habgood R."/>
            <person name="Hainaut M."/>
            <person name="Harispe M.L."/>
            <person name="Henrissat B."/>
            <person name="Hilden K.S."/>
            <person name="Hope R."/>
            <person name="Hossain A."/>
            <person name="Karabika E."/>
            <person name="Karaffa L."/>
            <person name="Karanyi Z."/>
            <person name="Krasevec N."/>
            <person name="Kuo A."/>
            <person name="Kusch H."/>
            <person name="LaButti K."/>
            <person name="Lagendijk E.L."/>
            <person name="Lapidus A."/>
            <person name="Levasseur A."/>
            <person name="Lindquist E."/>
            <person name="Lipzen A."/>
            <person name="Logrieco A.F."/>
            <person name="MacCabe A."/>
            <person name="Maekelae M.R."/>
            <person name="Malavazi I."/>
            <person name="Melin P."/>
            <person name="Meyer V."/>
            <person name="Mielnichuk N."/>
            <person name="Miskei M."/>
            <person name="Molnar A.P."/>
            <person name="Mule G."/>
            <person name="Ngan C.Y."/>
            <person name="Orejas M."/>
            <person name="Orosz E."/>
            <person name="Ouedraogo J.P."/>
            <person name="Overkamp K.M."/>
            <person name="Park H.-S."/>
            <person name="Perrone G."/>
            <person name="Piumi F."/>
            <person name="Punt P.J."/>
            <person name="Ram A.F."/>
            <person name="Ramon A."/>
            <person name="Rauscher S."/>
            <person name="Record E."/>
            <person name="Riano-Pachon D.M."/>
            <person name="Robert V."/>
            <person name="Roehrig J."/>
            <person name="Ruller R."/>
            <person name="Salamov A."/>
            <person name="Salih N.S."/>
            <person name="Samson R.A."/>
            <person name="Sandor E."/>
            <person name="Sanguinetti M."/>
            <person name="Schuetze T."/>
            <person name="Sepcic K."/>
            <person name="Shelest E."/>
            <person name="Sherlock G."/>
            <person name="Sophianopoulou V."/>
            <person name="Squina F.M."/>
            <person name="Sun H."/>
            <person name="Susca A."/>
            <person name="Todd R.B."/>
            <person name="Tsang A."/>
            <person name="Unkles S.E."/>
            <person name="van de Wiele N."/>
            <person name="van Rossen-Uffink D."/>
            <person name="Oliveira J.V."/>
            <person name="Vesth T.C."/>
            <person name="Visser J."/>
            <person name="Yu J.-H."/>
            <person name="Zhou M."/>
            <person name="Andersen M.R."/>
            <person name="Archer D.B."/>
            <person name="Baker S.E."/>
            <person name="Benoit I."/>
            <person name="Brakhage A.A."/>
            <person name="Braus G.H."/>
            <person name="Fischer R."/>
            <person name="Frisvad J.C."/>
            <person name="Goldman G.H."/>
            <person name="Houbraken J."/>
            <person name="Oakley B."/>
            <person name="Pocsi I."/>
            <person name="Scazzocchio C."/>
            <person name="Seiboth B."/>
            <person name="vanKuyk P.A."/>
            <person name="Wortman J."/>
            <person name="Dyer P.S."/>
            <person name="Grigoriev I.V."/>
        </authorList>
    </citation>
    <scope>NUCLEOTIDE SEQUENCE [LARGE SCALE GENOMIC DNA]</scope>
    <source>
        <strain evidence="10">CBS 516.65</strain>
    </source>
</reference>
<feature type="region of interest" description="Disordered" evidence="7">
    <location>
        <begin position="88"/>
        <end position="124"/>
    </location>
</feature>
<dbReference type="STRING" id="1160497.A0A1L9VFJ9"/>
<dbReference type="SMART" id="SM00906">
    <property type="entry name" value="Fungal_trans"/>
    <property type="match status" value="1"/>
</dbReference>
<evidence type="ECO:0000256" key="2">
    <source>
        <dbReference type="ARBA" id="ARBA00022723"/>
    </source>
</evidence>
<evidence type="ECO:0000313" key="10">
    <source>
        <dbReference type="Proteomes" id="UP000184300"/>
    </source>
</evidence>
<proteinExistence type="predicted"/>
<evidence type="ECO:0000256" key="4">
    <source>
        <dbReference type="ARBA" id="ARBA00023125"/>
    </source>
</evidence>
<comment type="subcellular location">
    <subcellularLocation>
        <location evidence="1">Nucleus</location>
    </subcellularLocation>
</comment>
<dbReference type="RefSeq" id="XP_022399362.1">
    <property type="nucleotide sequence ID" value="XM_022546967.1"/>
</dbReference>
<organism evidence="9 10">
    <name type="scientific">Aspergillus glaucus CBS 516.65</name>
    <dbReference type="NCBI Taxonomy" id="1160497"/>
    <lineage>
        <taxon>Eukaryota</taxon>
        <taxon>Fungi</taxon>
        <taxon>Dikarya</taxon>
        <taxon>Ascomycota</taxon>
        <taxon>Pezizomycotina</taxon>
        <taxon>Eurotiomycetes</taxon>
        <taxon>Eurotiomycetidae</taxon>
        <taxon>Eurotiales</taxon>
        <taxon>Aspergillaceae</taxon>
        <taxon>Aspergillus</taxon>
        <taxon>Aspergillus subgen. Aspergillus</taxon>
    </lineage>
</organism>
<protein>
    <recommendedName>
        <fullName evidence="8">Zn(2)-C6 fungal-type domain-containing protein</fullName>
    </recommendedName>
</protein>
<dbReference type="OrthoDB" id="3990906at2759"/>
<keyword evidence="6" id="KW-0539">Nucleus</keyword>
<dbReference type="Gene3D" id="4.10.240.10">
    <property type="entry name" value="Zn(2)-C6 fungal-type DNA-binding domain"/>
    <property type="match status" value="1"/>
</dbReference>
<keyword evidence="10" id="KW-1185">Reference proteome</keyword>